<evidence type="ECO:0000259" key="3">
    <source>
        <dbReference type="Pfam" id="PF01887"/>
    </source>
</evidence>
<dbReference type="OrthoDB" id="9792195at2"/>
<evidence type="ECO:0008006" key="7">
    <source>
        <dbReference type="Google" id="ProtNLM"/>
    </source>
</evidence>
<sequence>MIFLYTDFGWSGPYVGQMRAVLAARAPAGTAVIDLMHDAPAFDPLAAGRLLAAILPATLAALPHTTVPAVFLAVVDPGVGTERRPLAVQLSGGQGKPQGRPVWLVGPDNGLFQPLIADTTTTGGLAEAWDVTWRPDALSASFHGRDLFAPVAALAVEGQELGDWVRPLALTDLMGAAPLGGTGGGGTADHGRILYIDSYGNGWTGLRPAGVLDGTVAPDARLWVGGPGGGGQAVEPARTFGAVPRGTAFWYVNSSGLVEIAVNQGRADEALGFTLGSPIGVRAPYIKL</sequence>
<organism evidence="5 6">
    <name type="scientific">Nitrospirillum amazonense</name>
    <dbReference type="NCBI Taxonomy" id="28077"/>
    <lineage>
        <taxon>Bacteria</taxon>
        <taxon>Pseudomonadati</taxon>
        <taxon>Pseudomonadota</taxon>
        <taxon>Alphaproteobacteria</taxon>
        <taxon>Rhodospirillales</taxon>
        <taxon>Azospirillaceae</taxon>
        <taxon>Nitrospirillum</taxon>
    </lineage>
</organism>
<feature type="domain" description="S-adenosyl-l-methionine hydroxide adenosyltransferase C-terminal" evidence="4">
    <location>
        <begin position="191"/>
        <end position="279"/>
    </location>
</feature>
<dbReference type="Gene3D" id="2.40.30.90">
    <property type="entry name" value="Bacterial fluorinating enzyme like"/>
    <property type="match status" value="1"/>
</dbReference>
<protein>
    <recommendedName>
        <fullName evidence="7">S-adenosyl-l-methionine hydroxide adenosyltransferase</fullName>
    </recommendedName>
</protein>
<dbReference type="InterPro" id="IPR023227">
    <property type="entry name" value="SAM_OH_AdoTrfase_C_sf"/>
</dbReference>
<evidence type="ECO:0000256" key="2">
    <source>
        <dbReference type="ARBA" id="ARBA00024035"/>
    </source>
</evidence>
<dbReference type="InterPro" id="IPR023228">
    <property type="entry name" value="SAM_OH_AdoTrfase_N_sf"/>
</dbReference>
<dbReference type="SUPFAM" id="SSF102522">
    <property type="entry name" value="Bacterial fluorinating enzyme, N-terminal domain"/>
    <property type="match status" value="1"/>
</dbReference>
<accession>A0A560FAV2</accession>
<evidence type="ECO:0000313" key="5">
    <source>
        <dbReference type="EMBL" id="TWB18734.1"/>
    </source>
</evidence>
<keyword evidence="1" id="KW-0949">S-adenosyl-L-methionine</keyword>
<dbReference type="Pfam" id="PF20257">
    <property type="entry name" value="SAM_HAT_C"/>
    <property type="match status" value="1"/>
</dbReference>
<dbReference type="InterPro" id="IPR002747">
    <property type="entry name" value="SAM_OH_AdoTrfase"/>
</dbReference>
<evidence type="ECO:0000313" key="6">
    <source>
        <dbReference type="Proteomes" id="UP000319859"/>
    </source>
</evidence>
<dbReference type="PANTHER" id="PTHR35092:SF1">
    <property type="entry name" value="CHLORINASE MJ1651"/>
    <property type="match status" value="1"/>
</dbReference>
<dbReference type="PIRSF" id="PIRSF006779">
    <property type="entry name" value="UCP006779"/>
    <property type="match status" value="1"/>
</dbReference>
<dbReference type="InterPro" id="IPR046469">
    <property type="entry name" value="SAM_HAT_N"/>
</dbReference>
<evidence type="ECO:0000259" key="4">
    <source>
        <dbReference type="Pfam" id="PF20257"/>
    </source>
</evidence>
<dbReference type="PANTHER" id="PTHR35092">
    <property type="entry name" value="CHLORINASE MJ1651"/>
    <property type="match status" value="1"/>
</dbReference>
<dbReference type="Proteomes" id="UP000319859">
    <property type="component" value="Unassembled WGS sequence"/>
</dbReference>
<dbReference type="SUPFAM" id="SSF101852">
    <property type="entry name" value="Bacterial fluorinating enzyme, C-terminal domain"/>
    <property type="match status" value="1"/>
</dbReference>
<proteinExistence type="inferred from homology"/>
<name>A0A560FAV2_9PROT</name>
<dbReference type="RefSeq" id="WP_145750913.1">
    <property type="nucleotide sequence ID" value="NZ_VITN01000009.1"/>
</dbReference>
<comment type="similarity">
    <text evidence="2">Belongs to the SAM hydrolase / SAM-dependent halogenase family.</text>
</comment>
<comment type="caution">
    <text evidence="5">The sequence shown here is derived from an EMBL/GenBank/DDBJ whole genome shotgun (WGS) entry which is preliminary data.</text>
</comment>
<feature type="domain" description="S-adenosyl-l-methionine hydroxide adenosyltransferase N-terminal" evidence="3">
    <location>
        <begin position="2"/>
        <end position="161"/>
    </location>
</feature>
<dbReference type="Gene3D" id="3.40.50.10790">
    <property type="entry name" value="S-adenosyl-l-methionine hydroxide adenosyltransferase, N-terminal"/>
    <property type="match status" value="1"/>
</dbReference>
<reference evidence="5 6" key="1">
    <citation type="submission" date="2019-06" db="EMBL/GenBank/DDBJ databases">
        <title>Genomic Encyclopedia of Type Strains, Phase IV (KMG-V): Genome sequencing to study the core and pangenomes of soil and plant-associated prokaryotes.</title>
        <authorList>
            <person name="Whitman W."/>
        </authorList>
    </citation>
    <scope>NUCLEOTIDE SEQUENCE [LARGE SCALE GENOMIC DNA]</scope>
    <source>
        <strain evidence="5 6">BR 11880</strain>
    </source>
</reference>
<gene>
    <name evidence="5" type="ORF">FBZ89_109118</name>
</gene>
<dbReference type="InterPro" id="IPR046470">
    <property type="entry name" value="SAM_HAT_C"/>
</dbReference>
<dbReference type="AlphaFoldDB" id="A0A560FAV2"/>
<dbReference type="EMBL" id="VITN01000009">
    <property type="protein sequence ID" value="TWB18734.1"/>
    <property type="molecule type" value="Genomic_DNA"/>
</dbReference>
<evidence type="ECO:0000256" key="1">
    <source>
        <dbReference type="ARBA" id="ARBA00022691"/>
    </source>
</evidence>
<dbReference type="Pfam" id="PF01887">
    <property type="entry name" value="SAM_HAT_N"/>
    <property type="match status" value="1"/>
</dbReference>